<accession>A0A4C1XBU6</accession>
<evidence type="ECO:0000313" key="2">
    <source>
        <dbReference type="Proteomes" id="UP000299102"/>
    </source>
</evidence>
<reference evidence="1 2" key="1">
    <citation type="journal article" date="2019" name="Commun. Biol.">
        <title>The bagworm genome reveals a unique fibroin gene that provides high tensile strength.</title>
        <authorList>
            <person name="Kono N."/>
            <person name="Nakamura H."/>
            <person name="Ohtoshi R."/>
            <person name="Tomita M."/>
            <person name="Numata K."/>
            <person name="Arakawa K."/>
        </authorList>
    </citation>
    <scope>NUCLEOTIDE SEQUENCE [LARGE SCALE GENOMIC DNA]</scope>
</reference>
<keyword evidence="2" id="KW-1185">Reference proteome</keyword>
<gene>
    <name evidence="1" type="ORF">EVAR_40223_1</name>
</gene>
<sequence length="105" mass="11817">MVRKKYKIRMIQTDASAAACVVFIDGTKLTSVHEATDVSMMGERAQVARTFLKVECYIRTEIGIETGIEIENGIWTGFENGTRIVMENTAVIAIKIDSKIGRYRR</sequence>
<organism evidence="1 2">
    <name type="scientific">Eumeta variegata</name>
    <name type="common">Bagworm moth</name>
    <name type="synonym">Eumeta japonica</name>
    <dbReference type="NCBI Taxonomy" id="151549"/>
    <lineage>
        <taxon>Eukaryota</taxon>
        <taxon>Metazoa</taxon>
        <taxon>Ecdysozoa</taxon>
        <taxon>Arthropoda</taxon>
        <taxon>Hexapoda</taxon>
        <taxon>Insecta</taxon>
        <taxon>Pterygota</taxon>
        <taxon>Neoptera</taxon>
        <taxon>Endopterygota</taxon>
        <taxon>Lepidoptera</taxon>
        <taxon>Glossata</taxon>
        <taxon>Ditrysia</taxon>
        <taxon>Tineoidea</taxon>
        <taxon>Psychidae</taxon>
        <taxon>Oiketicinae</taxon>
        <taxon>Eumeta</taxon>
    </lineage>
</organism>
<comment type="caution">
    <text evidence="1">The sequence shown here is derived from an EMBL/GenBank/DDBJ whole genome shotgun (WGS) entry which is preliminary data.</text>
</comment>
<protein>
    <submittedName>
        <fullName evidence="1">Uncharacterized protein</fullName>
    </submittedName>
</protein>
<evidence type="ECO:0000313" key="1">
    <source>
        <dbReference type="EMBL" id="GBP59839.1"/>
    </source>
</evidence>
<dbReference type="EMBL" id="BGZK01000772">
    <property type="protein sequence ID" value="GBP59839.1"/>
    <property type="molecule type" value="Genomic_DNA"/>
</dbReference>
<name>A0A4C1XBU6_EUMVA</name>
<dbReference type="Proteomes" id="UP000299102">
    <property type="component" value="Unassembled WGS sequence"/>
</dbReference>
<proteinExistence type="predicted"/>
<dbReference type="AlphaFoldDB" id="A0A4C1XBU6"/>